<dbReference type="InterPro" id="IPR050071">
    <property type="entry name" value="Dehydroquinate_synthase"/>
</dbReference>
<evidence type="ECO:0000256" key="13">
    <source>
        <dbReference type="ARBA" id="ARBA00022741"/>
    </source>
</evidence>
<evidence type="ECO:0000256" key="14">
    <source>
        <dbReference type="ARBA" id="ARBA00022833"/>
    </source>
</evidence>
<comment type="cofactor">
    <cofactor evidence="3">
        <name>Co(2+)</name>
        <dbReference type="ChEBI" id="CHEBI:48828"/>
    </cofactor>
</comment>
<dbReference type="Gene3D" id="3.40.50.1970">
    <property type="match status" value="1"/>
</dbReference>
<dbReference type="Proteomes" id="UP001165444">
    <property type="component" value="Unassembled WGS sequence"/>
</dbReference>
<dbReference type="NCBIfam" id="TIGR01357">
    <property type="entry name" value="aroB"/>
    <property type="match status" value="1"/>
</dbReference>
<dbReference type="PANTHER" id="PTHR43622">
    <property type="entry name" value="3-DEHYDROQUINATE SYNTHASE"/>
    <property type="match status" value="1"/>
</dbReference>
<evidence type="ECO:0000256" key="8">
    <source>
        <dbReference type="ARBA" id="ARBA00013031"/>
    </source>
</evidence>
<evidence type="ECO:0000256" key="16">
    <source>
        <dbReference type="ARBA" id="ARBA00023141"/>
    </source>
</evidence>
<evidence type="ECO:0000313" key="23">
    <source>
        <dbReference type="Proteomes" id="UP001165444"/>
    </source>
</evidence>
<dbReference type="InterPro" id="IPR056179">
    <property type="entry name" value="DHQS_C"/>
</dbReference>
<dbReference type="Gene3D" id="1.20.1090.10">
    <property type="entry name" value="Dehydroquinate synthase-like - alpha domain"/>
    <property type="match status" value="1"/>
</dbReference>
<keyword evidence="12" id="KW-0479">Metal-binding</keyword>
<comment type="pathway">
    <text evidence="6">Metabolic intermediate biosynthesis; chorismate biosynthesis; chorismate from D-erythrose 4-phosphate and phosphoenolpyruvate: step 2/7.</text>
</comment>
<dbReference type="RefSeq" id="WP_243324559.1">
    <property type="nucleotide sequence ID" value="NZ_JAKZMM010000016.1"/>
</dbReference>
<dbReference type="EMBL" id="JAKZMM010000016">
    <property type="protein sequence ID" value="MCJ2380526.1"/>
    <property type="molecule type" value="Genomic_DNA"/>
</dbReference>
<dbReference type="InterPro" id="IPR030963">
    <property type="entry name" value="DHQ_synth_fam"/>
</dbReference>
<dbReference type="CDD" id="cd08195">
    <property type="entry name" value="DHQS"/>
    <property type="match status" value="1"/>
</dbReference>
<dbReference type="SUPFAM" id="SSF56796">
    <property type="entry name" value="Dehydroquinate synthase-like"/>
    <property type="match status" value="1"/>
</dbReference>
<evidence type="ECO:0000256" key="17">
    <source>
        <dbReference type="ARBA" id="ARBA00023239"/>
    </source>
</evidence>
<keyword evidence="10" id="KW-0963">Cytoplasm</keyword>
<evidence type="ECO:0000256" key="12">
    <source>
        <dbReference type="ARBA" id="ARBA00022723"/>
    </source>
</evidence>
<dbReference type="Pfam" id="PF01761">
    <property type="entry name" value="DHQ_synthase"/>
    <property type="match status" value="1"/>
</dbReference>
<evidence type="ECO:0000256" key="11">
    <source>
        <dbReference type="ARBA" id="ARBA00022605"/>
    </source>
</evidence>
<name>A0ABT0C0J8_9BACT</name>
<evidence type="ECO:0000256" key="9">
    <source>
        <dbReference type="ARBA" id="ARBA00017684"/>
    </source>
</evidence>
<comment type="cofactor">
    <cofactor evidence="2">
        <name>NAD(+)</name>
        <dbReference type="ChEBI" id="CHEBI:57540"/>
    </cofactor>
</comment>
<comment type="caution">
    <text evidence="22">The sequence shown here is derived from an EMBL/GenBank/DDBJ whole genome shotgun (WGS) entry which is preliminary data.</text>
</comment>
<dbReference type="EC" id="4.2.3.4" evidence="8 19"/>
<organism evidence="22 23">
    <name type="scientific">Parabacteroides faecalis</name>
    <dbReference type="NCBI Taxonomy" id="2924040"/>
    <lineage>
        <taxon>Bacteria</taxon>
        <taxon>Pseudomonadati</taxon>
        <taxon>Bacteroidota</taxon>
        <taxon>Bacteroidia</taxon>
        <taxon>Bacteroidales</taxon>
        <taxon>Tannerellaceae</taxon>
        <taxon>Parabacteroides</taxon>
    </lineage>
</organism>
<gene>
    <name evidence="22" type="primary">aroB</name>
    <name evidence="22" type="ORF">MUN53_07885</name>
</gene>
<evidence type="ECO:0000256" key="7">
    <source>
        <dbReference type="ARBA" id="ARBA00005412"/>
    </source>
</evidence>
<sequence length="353" mass="39558">MSEQKVVICQDLKAELQAFLADLDYDKLFVLTDTHTVEQCYPLVKDIPLLQEAPVITVEAGDTHKNLESLSSIWMRLSNEGATRHSVLLNLGGGMVTDMGGFAGATFKRGIRTINVPTTLMASVDAAVGGKTGINFNGLKNEIGSFYPPLCVFIDCEFLRTLDRANILSGYAEMIKHALISSMDVYLPVMLYDIDTMNYSYLNQLVAQSVAVKEDIVAQDPKEKGIRKALNFGHTIGHAYESLSFQQNKPLLHGHAVAAGLVSELYLSHKLCGFPKEKLSQVIYYLKTYYPAFFFTCKDYDQLYELMRHDKKNEGDVINFTLLGQVGDVHINQHVEKEQILEAMDFYRESFGI</sequence>
<dbReference type="PIRSF" id="PIRSF001455">
    <property type="entry name" value="DHQ_synth"/>
    <property type="match status" value="1"/>
</dbReference>
<protein>
    <recommendedName>
        <fullName evidence="9 19">3-dehydroquinate synthase</fullName>
        <ecNumber evidence="8 19">4.2.3.4</ecNumber>
    </recommendedName>
</protein>
<evidence type="ECO:0000313" key="22">
    <source>
        <dbReference type="EMBL" id="MCJ2380526.1"/>
    </source>
</evidence>
<dbReference type="PANTHER" id="PTHR43622:SF7">
    <property type="entry name" value="3-DEHYDROQUINATE SYNTHASE, CHLOROPLASTIC"/>
    <property type="match status" value="1"/>
</dbReference>
<evidence type="ECO:0000256" key="1">
    <source>
        <dbReference type="ARBA" id="ARBA00001393"/>
    </source>
</evidence>
<evidence type="ECO:0000259" key="20">
    <source>
        <dbReference type="Pfam" id="PF01761"/>
    </source>
</evidence>
<evidence type="ECO:0000256" key="18">
    <source>
        <dbReference type="ARBA" id="ARBA00023285"/>
    </source>
</evidence>
<comment type="subcellular location">
    <subcellularLocation>
        <location evidence="5">Cytoplasm</location>
    </subcellularLocation>
</comment>
<feature type="domain" description="3-dehydroquinate synthase C-terminal" evidence="21">
    <location>
        <begin position="170"/>
        <end position="313"/>
    </location>
</feature>
<evidence type="ECO:0000256" key="10">
    <source>
        <dbReference type="ARBA" id="ARBA00022490"/>
    </source>
</evidence>
<keyword evidence="17 22" id="KW-0456">Lyase</keyword>
<keyword evidence="15" id="KW-0520">NAD</keyword>
<reference evidence="22 23" key="1">
    <citation type="submission" date="2022-03" db="EMBL/GenBank/DDBJ databases">
        <title>Parabacteroides sp. nov. isolated from swine feces.</title>
        <authorList>
            <person name="Bak J.E."/>
        </authorList>
    </citation>
    <scope>NUCLEOTIDE SEQUENCE [LARGE SCALE GENOMIC DNA]</scope>
    <source>
        <strain evidence="22 23">AGMB00274</strain>
    </source>
</reference>
<dbReference type="GO" id="GO:0003856">
    <property type="term" value="F:3-dehydroquinate synthase activity"/>
    <property type="evidence" value="ECO:0007669"/>
    <property type="project" value="UniProtKB-EC"/>
</dbReference>
<evidence type="ECO:0000256" key="15">
    <source>
        <dbReference type="ARBA" id="ARBA00023027"/>
    </source>
</evidence>
<comment type="similarity">
    <text evidence="7">Belongs to the sugar phosphate cyclases superfamily. Dehydroquinate synthase family.</text>
</comment>
<evidence type="ECO:0000256" key="3">
    <source>
        <dbReference type="ARBA" id="ARBA00001941"/>
    </source>
</evidence>
<keyword evidence="13" id="KW-0547">Nucleotide-binding</keyword>
<evidence type="ECO:0000256" key="5">
    <source>
        <dbReference type="ARBA" id="ARBA00004496"/>
    </source>
</evidence>
<dbReference type="InterPro" id="IPR016037">
    <property type="entry name" value="DHQ_synth_AroB"/>
</dbReference>
<evidence type="ECO:0000256" key="19">
    <source>
        <dbReference type="NCBIfam" id="TIGR01357"/>
    </source>
</evidence>
<proteinExistence type="inferred from homology"/>
<evidence type="ECO:0000256" key="6">
    <source>
        <dbReference type="ARBA" id="ARBA00004661"/>
    </source>
</evidence>
<comment type="catalytic activity">
    <reaction evidence="1">
        <text>7-phospho-2-dehydro-3-deoxy-D-arabino-heptonate = 3-dehydroquinate + phosphate</text>
        <dbReference type="Rhea" id="RHEA:21968"/>
        <dbReference type="ChEBI" id="CHEBI:32364"/>
        <dbReference type="ChEBI" id="CHEBI:43474"/>
        <dbReference type="ChEBI" id="CHEBI:58394"/>
        <dbReference type="EC" id="4.2.3.4"/>
    </reaction>
</comment>
<feature type="domain" description="3-dehydroquinate synthase N-terminal" evidence="20">
    <location>
        <begin position="56"/>
        <end position="167"/>
    </location>
</feature>
<comment type="function">
    <text evidence="4">Catalyzes the conversion of 3-deoxy-D-arabino-heptulosonate 7-phosphate (DAHP) to dehydroquinate (DHQ).</text>
</comment>
<accession>A0ABT0C0J8</accession>
<dbReference type="Pfam" id="PF24621">
    <property type="entry name" value="DHQS_C"/>
    <property type="match status" value="1"/>
</dbReference>
<keyword evidence="11" id="KW-0028">Amino-acid biosynthesis</keyword>
<evidence type="ECO:0000256" key="4">
    <source>
        <dbReference type="ARBA" id="ARBA00003485"/>
    </source>
</evidence>
<keyword evidence="18" id="KW-0170">Cobalt</keyword>
<keyword evidence="16" id="KW-0057">Aromatic amino acid biosynthesis</keyword>
<dbReference type="InterPro" id="IPR030960">
    <property type="entry name" value="DHQS/DOIS_N"/>
</dbReference>
<evidence type="ECO:0000256" key="2">
    <source>
        <dbReference type="ARBA" id="ARBA00001911"/>
    </source>
</evidence>
<evidence type="ECO:0000259" key="21">
    <source>
        <dbReference type="Pfam" id="PF24621"/>
    </source>
</evidence>
<keyword evidence="23" id="KW-1185">Reference proteome</keyword>
<keyword evidence="14" id="KW-0862">Zinc</keyword>